<organism evidence="1 2">
    <name type="scientific">Nannocystis exedens</name>
    <dbReference type="NCBI Taxonomy" id="54"/>
    <lineage>
        <taxon>Bacteria</taxon>
        <taxon>Pseudomonadati</taxon>
        <taxon>Myxococcota</taxon>
        <taxon>Polyangia</taxon>
        <taxon>Nannocystales</taxon>
        <taxon>Nannocystaceae</taxon>
        <taxon>Nannocystis</taxon>
    </lineage>
</organism>
<reference evidence="2" key="1">
    <citation type="submission" date="2016-10" db="EMBL/GenBank/DDBJ databases">
        <authorList>
            <person name="Varghese N."/>
            <person name="Submissions S."/>
        </authorList>
    </citation>
    <scope>NUCLEOTIDE SEQUENCE [LARGE SCALE GENOMIC DNA]</scope>
    <source>
        <strain evidence="2">ATCC 25963</strain>
    </source>
</reference>
<dbReference type="STRING" id="54.SAMN02745121_02892"/>
<keyword evidence="2" id="KW-1185">Reference proteome</keyword>
<proteinExistence type="predicted"/>
<dbReference type="SUPFAM" id="SSF54285">
    <property type="entry name" value="MoaD/ThiS"/>
    <property type="match status" value="1"/>
</dbReference>
<dbReference type="RefSeq" id="WP_096331254.1">
    <property type="nucleotide sequence ID" value="NZ_FOMX01000008.1"/>
</dbReference>
<sequence length="86" mass="8715">MVTVELYGVPRLRAGASRVEVPAGTLASILHALASALPGLVPDIVHDGRLTEHALVAIDGREMIADPELPIADGSVLVLLSAAAGG</sequence>
<dbReference type="CDD" id="cd17040">
    <property type="entry name" value="Ubl_MoaD_like"/>
    <property type="match status" value="1"/>
</dbReference>
<dbReference type="Proteomes" id="UP000199400">
    <property type="component" value="Unassembled WGS sequence"/>
</dbReference>
<dbReference type="EMBL" id="FOMX01000008">
    <property type="protein sequence ID" value="SFE07255.1"/>
    <property type="molecule type" value="Genomic_DNA"/>
</dbReference>
<dbReference type="InterPro" id="IPR016155">
    <property type="entry name" value="Mopterin_synth/thiamin_S_b"/>
</dbReference>
<evidence type="ECO:0000313" key="2">
    <source>
        <dbReference type="Proteomes" id="UP000199400"/>
    </source>
</evidence>
<accession>A0A1I1XIS2</accession>
<evidence type="ECO:0000313" key="1">
    <source>
        <dbReference type="EMBL" id="SFE07255.1"/>
    </source>
</evidence>
<dbReference type="InterPro" id="IPR012675">
    <property type="entry name" value="Beta-grasp_dom_sf"/>
</dbReference>
<dbReference type="Gene3D" id="3.10.20.30">
    <property type="match status" value="1"/>
</dbReference>
<gene>
    <name evidence="1" type="ORF">SAMN02745121_02892</name>
</gene>
<dbReference type="AlphaFoldDB" id="A0A1I1XIS2"/>
<dbReference type="OrthoDB" id="5520080at2"/>
<name>A0A1I1XIS2_9BACT</name>
<protein>
    <submittedName>
        <fullName evidence="1">Molybdopterin converting factor, small subunit</fullName>
    </submittedName>
</protein>